<dbReference type="Proteomes" id="UP000176998">
    <property type="component" value="Unassembled WGS sequence"/>
</dbReference>
<gene>
    <name evidence="1" type="ORF">CORC01_03996</name>
</gene>
<proteinExistence type="predicted"/>
<dbReference type="STRING" id="1209926.A0A1G4BH05"/>
<evidence type="ECO:0000313" key="2">
    <source>
        <dbReference type="Proteomes" id="UP000176998"/>
    </source>
</evidence>
<reference evidence="1 2" key="1">
    <citation type="submission" date="2016-09" db="EMBL/GenBank/DDBJ databases">
        <authorList>
            <person name="Capua I."/>
            <person name="De Benedictis P."/>
            <person name="Joannis T."/>
            <person name="Lombin L.H."/>
            <person name="Cattoli G."/>
        </authorList>
    </citation>
    <scope>NUCLEOTIDE SEQUENCE [LARGE SCALE GENOMIC DNA]</scope>
    <source>
        <strain evidence="1 2">IMI 309357</strain>
    </source>
</reference>
<dbReference type="RefSeq" id="XP_022477822.1">
    <property type="nucleotide sequence ID" value="XM_022615645.1"/>
</dbReference>
<dbReference type="GeneID" id="34557155"/>
<evidence type="ECO:0000313" key="1">
    <source>
        <dbReference type="EMBL" id="OHF00679.1"/>
    </source>
</evidence>
<dbReference type="EMBL" id="MJBS01000025">
    <property type="protein sequence ID" value="OHF00679.1"/>
    <property type="molecule type" value="Genomic_DNA"/>
</dbReference>
<organism evidence="1 2">
    <name type="scientific">Colletotrichum orchidophilum</name>
    <dbReference type="NCBI Taxonomy" id="1209926"/>
    <lineage>
        <taxon>Eukaryota</taxon>
        <taxon>Fungi</taxon>
        <taxon>Dikarya</taxon>
        <taxon>Ascomycota</taxon>
        <taxon>Pezizomycotina</taxon>
        <taxon>Sordariomycetes</taxon>
        <taxon>Hypocreomycetidae</taxon>
        <taxon>Glomerellales</taxon>
        <taxon>Glomerellaceae</taxon>
        <taxon>Colletotrichum</taxon>
    </lineage>
</organism>
<comment type="caution">
    <text evidence="1">The sequence shown here is derived from an EMBL/GenBank/DDBJ whole genome shotgun (WGS) entry which is preliminary data.</text>
</comment>
<dbReference type="AlphaFoldDB" id="A0A1G4BH05"/>
<name>A0A1G4BH05_9PEZI</name>
<keyword evidence="2" id="KW-1185">Reference proteome</keyword>
<dbReference type="OrthoDB" id="1470350at2759"/>
<sequence length="51" mass="5899">MRLILARIVYDFDLQLGEGNGPWIEKQRAFGLWDRIPLSVRLKSVAHGNTF</sequence>
<accession>A0A1G4BH05</accession>
<protein>
    <submittedName>
        <fullName evidence="1">Isotrichodermin C-15 hydroxylase</fullName>
    </submittedName>
</protein>